<feature type="domain" description="Ketoreductase" evidence="4">
    <location>
        <begin position="15"/>
        <end position="193"/>
    </location>
</feature>
<evidence type="ECO:0000313" key="6">
    <source>
        <dbReference type="Proteomes" id="UP001152646"/>
    </source>
</evidence>
<dbReference type="PANTHER" id="PTHR43976">
    <property type="entry name" value="SHORT CHAIN DEHYDROGENASE"/>
    <property type="match status" value="1"/>
</dbReference>
<dbReference type="InterPro" id="IPR057326">
    <property type="entry name" value="KR_dom"/>
</dbReference>
<evidence type="ECO:0000256" key="2">
    <source>
        <dbReference type="ARBA" id="ARBA00023002"/>
    </source>
</evidence>
<evidence type="ECO:0000259" key="4">
    <source>
        <dbReference type="SMART" id="SM00822"/>
    </source>
</evidence>
<dbReference type="PRINTS" id="PR00081">
    <property type="entry name" value="GDHRDH"/>
</dbReference>
<dbReference type="SMART" id="SM00822">
    <property type="entry name" value="PKS_KR"/>
    <property type="match status" value="1"/>
</dbReference>
<evidence type="ECO:0000256" key="3">
    <source>
        <dbReference type="RuleBase" id="RU000363"/>
    </source>
</evidence>
<name>A0A9W4NLL9_9EURO</name>
<organism evidence="5 6">
    <name type="scientific">Penicillium salamii</name>
    <dbReference type="NCBI Taxonomy" id="1612424"/>
    <lineage>
        <taxon>Eukaryota</taxon>
        <taxon>Fungi</taxon>
        <taxon>Dikarya</taxon>
        <taxon>Ascomycota</taxon>
        <taxon>Pezizomycotina</taxon>
        <taxon>Eurotiomycetes</taxon>
        <taxon>Eurotiomycetidae</taxon>
        <taxon>Eurotiales</taxon>
        <taxon>Aspergillaceae</taxon>
        <taxon>Penicillium</taxon>
    </lineage>
</organism>
<dbReference type="InterPro" id="IPR036291">
    <property type="entry name" value="NAD(P)-bd_dom_sf"/>
</dbReference>
<dbReference type="PRINTS" id="PR00080">
    <property type="entry name" value="SDRFAMILY"/>
</dbReference>
<accession>A0A9W4NLL9</accession>
<dbReference type="Proteomes" id="UP001152646">
    <property type="component" value="Unassembled WGS sequence"/>
</dbReference>
<dbReference type="AlphaFoldDB" id="A0A9W4NLL9"/>
<comment type="caution">
    <text evidence="5">The sequence shown here is derived from an EMBL/GenBank/DDBJ whole genome shotgun (WGS) entry which is preliminary data.</text>
</comment>
<reference evidence="5" key="1">
    <citation type="submission" date="2021-07" db="EMBL/GenBank/DDBJ databases">
        <authorList>
            <person name="Branca A.L. A."/>
        </authorList>
    </citation>
    <scope>NUCLEOTIDE SEQUENCE</scope>
</reference>
<proteinExistence type="inferred from homology"/>
<dbReference type="Pfam" id="PF00106">
    <property type="entry name" value="adh_short"/>
    <property type="match status" value="1"/>
</dbReference>
<sequence length="299" mass="32528">MNPVNIEPYKLPADATWLVTGCSSGIGREIATLIASKPNQRIIATARSPNDLSYLPDGNSNILKLPLDVTSVESVDAAFTAAAQHFGENFHLDVVVNNAGYSLSGDTEGATEEEMHQAMETVFFGTVRVTTRSIAVMRQAKERRGGLIFQISSLAGLCAFPGHAFYHAGKFAVEGFSESVAREMHPDWNINFCIVEPSGVKTNFEGHSKANIKPHPAYLDEDMPARKLEKYVNAGKKLGVGMEPSALAEILFMIASREERVPLRLPLGAVSWKLSKSKFEALLGDFEAVKDISAMGQEI</sequence>
<dbReference type="EMBL" id="CAJVPA010000195">
    <property type="protein sequence ID" value="CAG8391089.1"/>
    <property type="molecule type" value="Genomic_DNA"/>
</dbReference>
<dbReference type="Gene3D" id="3.40.50.720">
    <property type="entry name" value="NAD(P)-binding Rossmann-like Domain"/>
    <property type="match status" value="1"/>
</dbReference>
<dbReference type="PANTHER" id="PTHR43976:SF16">
    <property type="entry name" value="SHORT-CHAIN DEHYDROGENASE_REDUCTASE FAMILY PROTEIN"/>
    <property type="match status" value="1"/>
</dbReference>
<protein>
    <recommendedName>
        <fullName evidence="4">Ketoreductase domain-containing protein</fullName>
    </recommendedName>
</protein>
<dbReference type="InterPro" id="IPR002347">
    <property type="entry name" value="SDR_fam"/>
</dbReference>
<keyword evidence="2" id="KW-0560">Oxidoreductase</keyword>
<dbReference type="GO" id="GO:0016491">
    <property type="term" value="F:oxidoreductase activity"/>
    <property type="evidence" value="ECO:0007669"/>
    <property type="project" value="UniProtKB-KW"/>
</dbReference>
<evidence type="ECO:0000256" key="1">
    <source>
        <dbReference type="ARBA" id="ARBA00006484"/>
    </source>
</evidence>
<dbReference type="SUPFAM" id="SSF51735">
    <property type="entry name" value="NAD(P)-binding Rossmann-fold domains"/>
    <property type="match status" value="1"/>
</dbReference>
<dbReference type="OrthoDB" id="1274115at2759"/>
<dbReference type="InterPro" id="IPR051911">
    <property type="entry name" value="SDR_oxidoreductase"/>
</dbReference>
<comment type="similarity">
    <text evidence="1 3">Belongs to the short-chain dehydrogenases/reductases (SDR) family.</text>
</comment>
<evidence type="ECO:0000313" key="5">
    <source>
        <dbReference type="EMBL" id="CAG8391089.1"/>
    </source>
</evidence>
<gene>
    <name evidence="5" type="ORF">PSALAMII_LOCUS7063</name>
</gene>